<name>A0ABW0HVY0_9BACL</name>
<sequence>MPTFRVSDMVSYGQDLLISGVLHQGWADNGSGANFYVILRYHAGTLSLVTIGRGLDTIPATINDWELDQQSGIIYANGVYLYDYLGATWTQPQMAVVGTNLYFVHSRYDGRNGLNGEALAKIDLSKSDYPVTELISGYGFDYMSKAYTRGDYWQGNGRSYTVIPAADEKTITIVDGNMNEYVVDVARKSIKRVGYWYSDNPYKIGDPTFYPLSRGKVYNDKIYTMNAAGIYVQSKPTERPKLTFNPREMRWATGLPTAIADWDFVDDKTIAILDYDNHRVVRVKVTWG</sequence>
<dbReference type="Proteomes" id="UP001596113">
    <property type="component" value="Unassembled WGS sequence"/>
</dbReference>
<protein>
    <submittedName>
        <fullName evidence="1">Uncharacterized protein</fullName>
    </submittedName>
</protein>
<reference evidence="2" key="1">
    <citation type="journal article" date="2019" name="Int. J. Syst. Evol. Microbiol.">
        <title>The Global Catalogue of Microorganisms (GCM) 10K type strain sequencing project: providing services to taxonomists for standard genome sequencing and annotation.</title>
        <authorList>
            <consortium name="The Broad Institute Genomics Platform"/>
            <consortium name="The Broad Institute Genome Sequencing Center for Infectious Disease"/>
            <person name="Wu L."/>
            <person name="Ma J."/>
        </authorList>
    </citation>
    <scope>NUCLEOTIDE SEQUENCE [LARGE SCALE GENOMIC DNA]</scope>
    <source>
        <strain evidence="2">CGMCC 1.18575</strain>
    </source>
</reference>
<evidence type="ECO:0000313" key="2">
    <source>
        <dbReference type="Proteomes" id="UP001596113"/>
    </source>
</evidence>
<organism evidence="1 2">
    <name type="scientific">Cohnella soli</name>
    <dbReference type="NCBI Taxonomy" id="425005"/>
    <lineage>
        <taxon>Bacteria</taxon>
        <taxon>Bacillati</taxon>
        <taxon>Bacillota</taxon>
        <taxon>Bacilli</taxon>
        <taxon>Bacillales</taxon>
        <taxon>Paenibacillaceae</taxon>
        <taxon>Cohnella</taxon>
    </lineage>
</organism>
<dbReference type="EMBL" id="JBHSMI010000028">
    <property type="protein sequence ID" value="MFC5405103.1"/>
    <property type="molecule type" value="Genomic_DNA"/>
</dbReference>
<evidence type="ECO:0000313" key="1">
    <source>
        <dbReference type="EMBL" id="MFC5405103.1"/>
    </source>
</evidence>
<dbReference type="RefSeq" id="WP_378135993.1">
    <property type="nucleotide sequence ID" value="NZ_JBHSMI010000028.1"/>
</dbReference>
<comment type="caution">
    <text evidence="1">The sequence shown here is derived from an EMBL/GenBank/DDBJ whole genome shotgun (WGS) entry which is preliminary data.</text>
</comment>
<accession>A0ABW0HVY0</accession>
<proteinExistence type="predicted"/>
<gene>
    <name evidence="1" type="ORF">ACFPOF_20380</name>
</gene>
<keyword evidence="2" id="KW-1185">Reference proteome</keyword>